<dbReference type="EMBL" id="FP565814">
    <property type="protein sequence ID" value="CBH23037.1"/>
    <property type="molecule type" value="Genomic_DNA"/>
</dbReference>
<name>D5H4T2_SALRM</name>
<reference evidence="2 3" key="1">
    <citation type="journal article" date="2010" name="ISME J.">
        <title>Fine-scale evolution: genomic, phenotypic and ecological differentiation in two coexisting Salinibacter ruber strains.</title>
        <authorList>
            <person name="Pena A."/>
            <person name="Teeling H."/>
            <person name="Huerta-Cepas J."/>
            <person name="Santos F."/>
            <person name="Yarza P."/>
            <person name="Brito-Echeverria J."/>
            <person name="Lucio M."/>
            <person name="Schmitt-Kopplin P."/>
            <person name="Meseguer I."/>
            <person name="Schenowitz C."/>
            <person name="Dossat C."/>
            <person name="Barbe V."/>
            <person name="Dopazo J."/>
            <person name="Rossello-Mora R."/>
            <person name="Schuler M."/>
            <person name="Glockner F.O."/>
            <person name="Amann R."/>
            <person name="Gabaldon T."/>
            <person name="Anton J."/>
        </authorList>
    </citation>
    <scope>NUCLEOTIDE SEQUENCE [LARGE SCALE GENOMIC DNA]</scope>
    <source>
        <strain evidence="2 3">M8</strain>
    </source>
</reference>
<proteinExistence type="predicted"/>
<dbReference type="InterPro" id="IPR011250">
    <property type="entry name" value="OMP/PagP_B-barrel"/>
</dbReference>
<evidence type="ECO:0000259" key="1">
    <source>
        <dbReference type="Pfam" id="PF13568"/>
    </source>
</evidence>
<organism evidence="2 3">
    <name type="scientific">Salinibacter ruber (strain M8)</name>
    <dbReference type="NCBI Taxonomy" id="761659"/>
    <lineage>
        <taxon>Bacteria</taxon>
        <taxon>Pseudomonadati</taxon>
        <taxon>Rhodothermota</taxon>
        <taxon>Rhodothermia</taxon>
        <taxon>Rhodothermales</taxon>
        <taxon>Salinibacteraceae</taxon>
        <taxon>Salinibacter</taxon>
    </lineage>
</organism>
<protein>
    <recommendedName>
        <fullName evidence="1">Outer membrane protein beta-barrel domain-containing protein</fullName>
    </recommendedName>
</protein>
<dbReference type="Pfam" id="PF13568">
    <property type="entry name" value="OMP_b-brl_2"/>
    <property type="match status" value="1"/>
</dbReference>
<feature type="domain" description="Outer membrane protein beta-barrel" evidence="1">
    <location>
        <begin position="56"/>
        <end position="211"/>
    </location>
</feature>
<gene>
    <name evidence="2" type="ordered locus">SRM_00116</name>
</gene>
<dbReference type="AlphaFoldDB" id="D5H4T2"/>
<reference evidence="3" key="2">
    <citation type="submission" date="2010-04" db="EMBL/GenBank/DDBJ databases">
        <title>Genome sequence of Salinibacter ruber M8.</title>
        <authorList>
            <consortium name="Genoscope"/>
        </authorList>
    </citation>
    <scope>NUCLEOTIDE SEQUENCE [LARGE SCALE GENOMIC DNA]</scope>
    <source>
        <strain evidence="3">M8</strain>
    </source>
</reference>
<dbReference type="HOGENOM" id="CLU_1293557_0_0_10"/>
<dbReference type="InterPro" id="IPR025665">
    <property type="entry name" value="Beta-barrel_OMP_2"/>
</dbReference>
<evidence type="ECO:0000313" key="3">
    <source>
        <dbReference type="Proteomes" id="UP000000933"/>
    </source>
</evidence>
<sequence length="241" mass="25831">MQSAGPARDSFARFLPSLALPSLKNYRVMTRSVRSLGLPLALALLLLGGTVVPSQAQIGVSAGLNFEEAGDIKNAAGNTDAALSTATGYHFGLSFEFGTDRFRLRPGILFRNVGTYDLSPDAGAQDATREFDVSVIEIPLDLRMKALPIPYVNPYIMAGPMVALPRSEGDFSDATRDWSLSGNVGAGLSLSISSVKVQPEVRYQFGLTNYISDSFTVGSETINPADSPEFSAFSARLTFMF</sequence>
<evidence type="ECO:0000313" key="2">
    <source>
        <dbReference type="EMBL" id="CBH23037.1"/>
    </source>
</evidence>
<dbReference type="KEGG" id="srm:SRM_00116"/>
<dbReference type="SUPFAM" id="SSF56925">
    <property type="entry name" value="OMPA-like"/>
    <property type="match status" value="1"/>
</dbReference>
<accession>D5H4T2</accession>
<dbReference type="Proteomes" id="UP000000933">
    <property type="component" value="Chromosome"/>
</dbReference>